<dbReference type="AlphaFoldDB" id="H1SC02"/>
<reference evidence="1 2" key="1">
    <citation type="journal article" date="2012" name="J. Bacteriol.">
        <title>De Novo Genome Project of Cupriavidus basilensis OR16.</title>
        <authorList>
            <person name="Cserhati M."/>
            <person name="Kriszt B."/>
            <person name="Szoboszlay S."/>
            <person name="Toth A."/>
            <person name="Szabo I."/>
            <person name="Tancsics A."/>
            <person name="Nagy I."/>
            <person name="Horvath B."/>
            <person name="Nagy I."/>
            <person name="Kukolya J."/>
        </authorList>
    </citation>
    <scope>NUCLEOTIDE SEQUENCE [LARGE SCALE GENOMIC DNA]</scope>
    <source>
        <strain evidence="1 2">OR16</strain>
    </source>
</reference>
<gene>
    <name evidence="1" type="ORF">OR16_28629</name>
</gene>
<proteinExistence type="predicted"/>
<evidence type="ECO:0000313" key="2">
    <source>
        <dbReference type="Proteomes" id="UP000005808"/>
    </source>
</evidence>
<accession>H1SC02</accession>
<name>H1SC02_9BURK</name>
<comment type="caution">
    <text evidence="1">The sequence shown here is derived from an EMBL/GenBank/DDBJ whole genome shotgun (WGS) entry which is preliminary data.</text>
</comment>
<sequence length="98" mass="10719">MVEMIAAVEKKSRVHEEGACKELAHVVSCHGILLQIWLQERDDHLGHLVECTGTWQRFPTSTLTAKDSAIAIAAEVGQQSHHGRPLLTSSAAINAWVP</sequence>
<protein>
    <submittedName>
        <fullName evidence="1">Uncharacterized protein</fullName>
    </submittedName>
</protein>
<organism evidence="1 2">
    <name type="scientific">Cupriavidus basilensis OR16</name>
    <dbReference type="NCBI Taxonomy" id="1127483"/>
    <lineage>
        <taxon>Bacteria</taxon>
        <taxon>Pseudomonadati</taxon>
        <taxon>Pseudomonadota</taxon>
        <taxon>Betaproteobacteria</taxon>
        <taxon>Burkholderiales</taxon>
        <taxon>Burkholderiaceae</taxon>
        <taxon>Cupriavidus</taxon>
    </lineage>
</organism>
<dbReference type="Proteomes" id="UP000005808">
    <property type="component" value="Unassembled WGS sequence"/>
</dbReference>
<evidence type="ECO:0000313" key="1">
    <source>
        <dbReference type="EMBL" id="EHP39922.1"/>
    </source>
</evidence>
<dbReference type="EMBL" id="AHJE01000078">
    <property type="protein sequence ID" value="EHP39922.1"/>
    <property type="molecule type" value="Genomic_DNA"/>
</dbReference>